<evidence type="ECO:0000313" key="1">
    <source>
        <dbReference type="EMBL" id="NKE66558.1"/>
    </source>
</evidence>
<reference evidence="1 2" key="1">
    <citation type="journal article" date="2020" name="Nature">
        <title>Bacterial chemolithoautotrophy via manganese oxidation.</title>
        <authorList>
            <person name="Yu H."/>
            <person name="Leadbetter J.R."/>
        </authorList>
    </citation>
    <scope>NUCLEOTIDE SEQUENCE [LARGE SCALE GENOMIC DNA]</scope>
    <source>
        <strain evidence="1 2">RBP-1</strain>
    </source>
</reference>
<dbReference type="AlphaFoldDB" id="A0A7X6DGE5"/>
<dbReference type="EMBL" id="VTOX01000003">
    <property type="protein sequence ID" value="NKE66558.1"/>
    <property type="molecule type" value="Genomic_DNA"/>
</dbReference>
<evidence type="ECO:0008006" key="3">
    <source>
        <dbReference type="Google" id="ProtNLM"/>
    </source>
</evidence>
<gene>
    <name evidence="1" type="ORF">RAMLITH_12055</name>
</gene>
<protein>
    <recommendedName>
        <fullName evidence="3">Lipoprotein</fullName>
    </recommendedName>
</protein>
<comment type="caution">
    <text evidence="1">The sequence shown here is derived from an EMBL/GenBank/DDBJ whole genome shotgun (WGS) entry which is preliminary data.</text>
</comment>
<accession>A0A7X6DGE5</accession>
<sequence>MKAYYLLAPLGLALAGCSVYPPAPVAVERVYTQPATVAVTPPSTVVMGAPPSPHLIDSDADGHANSVDRYPYDALRY</sequence>
<evidence type="ECO:0000313" key="2">
    <source>
        <dbReference type="Proteomes" id="UP000521868"/>
    </source>
</evidence>
<dbReference type="PROSITE" id="PS51257">
    <property type="entry name" value="PROKAR_LIPOPROTEIN"/>
    <property type="match status" value="1"/>
</dbReference>
<proteinExistence type="predicted"/>
<organism evidence="1 2">
    <name type="scientific">Ramlibacter lithotrophicus</name>
    <dbReference type="NCBI Taxonomy" id="2606681"/>
    <lineage>
        <taxon>Bacteria</taxon>
        <taxon>Pseudomonadati</taxon>
        <taxon>Pseudomonadota</taxon>
        <taxon>Betaproteobacteria</taxon>
        <taxon>Burkholderiales</taxon>
        <taxon>Comamonadaceae</taxon>
        <taxon>Ramlibacter</taxon>
    </lineage>
</organism>
<dbReference type="Proteomes" id="UP000521868">
    <property type="component" value="Unassembled WGS sequence"/>
</dbReference>
<name>A0A7X6DGE5_9BURK</name>
<dbReference type="RefSeq" id="WP_168107659.1">
    <property type="nucleotide sequence ID" value="NZ_VTOX01000003.1"/>
</dbReference>
<keyword evidence="2" id="KW-1185">Reference proteome</keyword>